<protein>
    <recommendedName>
        <fullName evidence="6">Phosphotransferase</fullName>
        <ecNumber evidence="6">2.7.1.-</ecNumber>
    </recommendedName>
</protein>
<dbReference type="PRINTS" id="PR00475">
    <property type="entry name" value="HEXOKINASE"/>
</dbReference>
<accession>A0AAV9UEE8</accession>
<gene>
    <name evidence="10" type="ORF">TWF696_009153</name>
</gene>
<dbReference type="AlphaFoldDB" id="A0AAV9UEE8"/>
<dbReference type="GO" id="GO:0008865">
    <property type="term" value="F:fructokinase activity"/>
    <property type="evidence" value="ECO:0007669"/>
    <property type="project" value="TreeGrafter"/>
</dbReference>
<dbReference type="GO" id="GO:0006096">
    <property type="term" value="P:glycolytic process"/>
    <property type="evidence" value="ECO:0007669"/>
    <property type="project" value="UniProtKB-KW"/>
</dbReference>
<dbReference type="GO" id="GO:0005829">
    <property type="term" value="C:cytosol"/>
    <property type="evidence" value="ECO:0007669"/>
    <property type="project" value="TreeGrafter"/>
</dbReference>
<dbReference type="GO" id="GO:0001678">
    <property type="term" value="P:intracellular glucose homeostasis"/>
    <property type="evidence" value="ECO:0007669"/>
    <property type="project" value="InterPro"/>
</dbReference>
<dbReference type="InterPro" id="IPR022673">
    <property type="entry name" value="Hexokinase_C"/>
</dbReference>
<evidence type="ECO:0000259" key="8">
    <source>
        <dbReference type="Pfam" id="PF00349"/>
    </source>
</evidence>
<evidence type="ECO:0000256" key="4">
    <source>
        <dbReference type="ARBA" id="ARBA00022777"/>
    </source>
</evidence>
<dbReference type="GO" id="GO:0006006">
    <property type="term" value="P:glucose metabolic process"/>
    <property type="evidence" value="ECO:0007669"/>
    <property type="project" value="TreeGrafter"/>
</dbReference>
<evidence type="ECO:0000256" key="2">
    <source>
        <dbReference type="ARBA" id="ARBA00022679"/>
    </source>
</evidence>
<evidence type="ECO:0000313" key="10">
    <source>
        <dbReference type="EMBL" id="KAK6340835.1"/>
    </source>
</evidence>
<keyword evidence="3 6" id="KW-0547">Nucleotide-binding</keyword>
<keyword evidence="5 6" id="KW-0067">ATP-binding</keyword>
<dbReference type="EC" id="2.7.1.-" evidence="6"/>
<keyword evidence="4 6" id="KW-0418">Kinase</keyword>
<comment type="similarity">
    <text evidence="1 6">Belongs to the hexokinase family.</text>
</comment>
<feature type="region of interest" description="Disordered" evidence="7">
    <location>
        <begin position="526"/>
        <end position="553"/>
    </location>
</feature>
<sequence>MSTSLDQLRSTLQSEFPLDFSTPRLLEISSQLIEAFNDGLQNSTAAMLPSHIYTLPTGTEQGKYLSVDLGGSTLRVALVQLTGAGVTGEEGPRPMSILEMKTWGGSQIDHLKTLTGDAFFDWIALRVQEVADIAYKRFGLTGLRLGLSWSFPIESTSIDSGKVQGMGKGFIVADSLLGTDLKTHFTNAFNRLGLKISLDAIVNDSLAAFLSHAYTAPATRSALILGTGTNASVSLPLSKLPPHKSADNDLTRPPDAQEVLVNTELSMFGKGILPVTKWDDALDAAMPRPGFQPLEYLIGGRYVGEIARRVITDLEKESGLFGSRPSSWDEPYSLHTEILASIEACPDDKLPTSYKGIHPSLDDTPLPFEDAVALKLISHHISSRAARYCAIALYALMKFREHEDLSSSSQSSDVIPIAFVGSVMEKYPDLLERTQAVLDRLTGWSPENTGTQRILLQFSPESAIFGAAVAVAAAHSKPSTPAVTASNSVRTSNSLPDNSSNTTDTPPPQPSPSFFTKKFRSLSSMKKSTSKKLNKKISIPNPPNRVVAPKEANDDFSKESHAVPSILTSINGFFSQYLFHKALKR</sequence>
<keyword evidence="6" id="KW-0324">Glycolysis</keyword>
<evidence type="ECO:0000256" key="6">
    <source>
        <dbReference type="RuleBase" id="RU362007"/>
    </source>
</evidence>
<dbReference type="PROSITE" id="PS51748">
    <property type="entry name" value="HEXOKINASE_2"/>
    <property type="match status" value="1"/>
</dbReference>
<feature type="region of interest" description="Disordered" evidence="7">
    <location>
        <begin position="479"/>
        <end position="514"/>
    </location>
</feature>
<dbReference type="Proteomes" id="UP001375240">
    <property type="component" value="Unassembled WGS sequence"/>
</dbReference>
<comment type="caution">
    <text evidence="10">The sequence shown here is derived from an EMBL/GenBank/DDBJ whole genome shotgun (WGS) entry which is preliminary data.</text>
</comment>
<evidence type="ECO:0000256" key="7">
    <source>
        <dbReference type="SAM" id="MobiDB-lite"/>
    </source>
</evidence>
<feature type="domain" description="Hexokinase C-terminal" evidence="9">
    <location>
        <begin position="222"/>
        <end position="472"/>
    </location>
</feature>
<feature type="compositionally biased region" description="Polar residues" evidence="7">
    <location>
        <begin position="479"/>
        <end position="495"/>
    </location>
</feature>
<dbReference type="InterPro" id="IPR022672">
    <property type="entry name" value="Hexokinase_N"/>
</dbReference>
<dbReference type="GO" id="GO:0004340">
    <property type="term" value="F:glucokinase activity"/>
    <property type="evidence" value="ECO:0007669"/>
    <property type="project" value="TreeGrafter"/>
</dbReference>
<dbReference type="PANTHER" id="PTHR19443">
    <property type="entry name" value="HEXOKINASE"/>
    <property type="match status" value="1"/>
</dbReference>
<evidence type="ECO:0000313" key="11">
    <source>
        <dbReference type="Proteomes" id="UP001375240"/>
    </source>
</evidence>
<dbReference type="PANTHER" id="PTHR19443:SF24">
    <property type="entry name" value="PHOSPHOTRANSFERASE"/>
    <property type="match status" value="1"/>
</dbReference>
<dbReference type="SUPFAM" id="SSF53067">
    <property type="entry name" value="Actin-like ATPase domain"/>
    <property type="match status" value="2"/>
</dbReference>
<name>A0AAV9UEE8_9PEZI</name>
<feature type="domain" description="Hexokinase N-terminal" evidence="8">
    <location>
        <begin position="17"/>
        <end position="214"/>
    </location>
</feature>
<dbReference type="Gene3D" id="3.40.367.20">
    <property type="match status" value="1"/>
</dbReference>
<dbReference type="GO" id="GO:0005524">
    <property type="term" value="F:ATP binding"/>
    <property type="evidence" value="ECO:0007669"/>
    <property type="project" value="UniProtKB-UniRule"/>
</dbReference>
<dbReference type="Gene3D" id="3.30.420.40">
    <property type="match status" value="1"/>
</dbReference>
<dbReference type="GO" id="GO:0005536">
    <property type="term" value="F:D-glucose binding"/>
    <property type="evidence" value="ECO:0007669"/>
    <property type="project" value="InterPro"/>
</dbReference>
<keyword evidence="11" id="KW-1185">Reference proteome</keyword>
<organism evidence="10 11">
    <name type="scientific">Orbilia brochopaga</name>
    <dbReference type="NCBI Taxonomy" id="3140254"/>
    <lineage>
        <taxon>Eukaryota</taxon>
        <taxon>Fungi</taxon>
        <taxon>Dikarya</taxon>
        <taxon>Ascomycota</taxon>
        <taxon>Pezizomycotina</taxon>
        <taxon>Orbiliomycetes</taxon>
        <taxon>Orbiliales</taxon>
        <taxon>Orbiliaceae</taxon>
        <taxon>Orbilia</taxon>
    </lineage>
</organism>
<keyword evidence="2 6" id="KW-0808">Transferase</keyword>
<proteinExistence type="inferred from homology"/>
<dbReference type="GO" id="GO:0019158">
    <property type="term" value="F:mannokinase activity"/>
    <property type="evidence" value="ECO:0007669"/>
    <property type="project" value="TreeGrafter"/>
</dbReference>
<dbReference type="GO" id="GO:0005739">
    <property type="term" value="C:mitochondrion"/>
    <property type="evidence" value="ECO:0007669"/>
    <property type="project" value="TreeGrafter"/>
</dbReference>
<dbReference type="Pfam" id="PF00349">
    <property type="entry name" value="Hexokinase_1"/>
    <property type="match status" value="1"/>
</dbReference>
<evidence type="ECO:0000259" key="9">
    <source>
        <dbReference type="Pfam" id="PF03727"/>
    </source>
</evidence>
<dbReference type="EMBL" id="JAVHNQ010000008">
    <property type="protein sequence ID" value="KAK6340835.1"/>
    <property type="molecule type" value="Genomic_DNA"/>
</dbReference>
<dbReference type="Pfam" id="PF03727">
    <property type="entry name" value="Hexokinase_2"/>
    <property type="match status" value="1"/>
</dbReference>
<reference evidence="10 11" key="1">
    <citation type="submission" date="2019-10" db="EMBL/GenBank/DDBJ databases">
        <authorList>
            <person name="Palmer J.M."/>
        </authorList>
    </citation>
    <scope>NUCLEOTIDE SEQUENCE [LARGE SCALE GENOMIC DNA]</scope>
    <source>
        <strain evidence="10 11">TWF696</strain>
    </source>
</reference>
<evidence type="ECO:0000256" key="1">
    <source>
        <dbReference type="ARBA" id="ARBA00009225"/>
    </source>
</evidence>
<dbReference type="InterPro" id="IPR043129">
    <property type="entry name" value="ATPase_NBD"/>
</dbReference>
<dbReference type="InterPro" id="IPR001312">
    <property type="entry name" value="Hexokinase"/>
</dbReference>
<evidence type="ECO:0000256" key="3">
    <source>
        <dbReference type="ARBA" id="ARBA00022741"/>
    </source>
</evidence>
<evidence type="ECO:0000256" key="5">
    <source>
        <dbReference type="ARBA" id="ARBA00022840"/>
    </source>
</evidence>
<dbReference type="GO" id="GO:0006013">
    <property type="term" value="P:mannose metabolic process"/>
    <property type="evidence" value="ECO:0007669"/>
    <property type="project" value="TreeGrafter"/>
</dbReference>